<dbReference type="PANTHER" id="PTHR43498">
    <property type="entry name" value="FERREDOXIN:COB-COM HETERODISULFIDE REDUCTASE SUBUNIT A"/>
    <property type="match status" value="1"/>
</dbReference>
<evidence type="ECO:0000256" key="1">
    <source>
        <dbReference type="ARBA" id="ARBA00022485"/>
    </source>
</evidence>
<keyword evidence="8" id="KW-1185">Reference proteome</keyword>
<dbReference type="OrthoDB" id="177652at2"/>
<evidence type="ECO:0000313" key="8">
    <source>
        <dbReference type="Proteomes" id="UP000004578"/>
    </source>
</evidence>
<protein>
    <submittedName>
        <fullName evidence="7">FAD dependent oxidoreductase</fullName>
    </submittedName>
</protein>
<dbReference type="InterPro" id="IPR036188">
    <property type="entry name" value="FAD/NAD-bd_sf"/>
</dbReference>
<proteinExistence type="predicted"/>
<dbReference type="GO" id="GO:0051539">
    <property type="term" value="F:4 iron, 4 sulfur cluster binding"/>
    <property type="evidence" value="ECO:0007669"/>
    <property type="project" value="UniProtKB-KW"/>
</dbReference>
<dbReference type="PRINTS" id="PR00411">
    <property type="entry name" value="PNDRDTASEI"/>
</dbReference>
<comment type="caution">
    <text evidence="7">The sequence shown here is derived from an EMBL/GenBank/DDBJ whole genome shotgun (WGS) entry which is preliminary data.</text>
</comment>
<dbReference type="Gene3D" id="3.50.50.60">
    <property type="entry name" value="FAD/NAD(P)-binding domain"/>
    <property type="match status" value="1"/>
</dbReference>
<dbReference type="Proteomes" id="UP000004578">
    <property type="component" value="Unassembled WGS sequence"/>
</dbReference>
<keyword evidence="2" id="KW-0479">Metal-binding</keyword>
<keyword evidence="4" id="KW-0408">Iron</keyword>
<evidence type="ECO:0000256" key="6">
    <source>
        <dbReference type="SAM" id="MobiDB-lite"/>
    </source>
</evidence>
<feature type="region of interest" description="Disordered" evidence="6">
    <location>
        <begin position="147"/>
        <end position="193"/>
    </location>
</feature>
<evidence type="ECO:0000256" key="3">
    <source>
        <dbReference type="ARBA" id="ARBA00023002"/>
    </source>
</evidence>
<dbReference type="RefSeq" id="WP_005871297.1">
    <property type="nucleotide sequence ID" value="NZ_AKFS01000232.1"/>
</dbReference>
<keyword evidence="1" id="KW-0004">4Fe-4S</keyword>
<name>J1H7J9_9ACTO</name>
<keyword evidence="5" id="KW-0411">Iron-sulfur</keyword>
<dbReference type="PATRIC" id="fig|1125717.3.peg.1463"/>
<sequence>MTQPTVDYGGRTLPVIGAYDVAVVGGGSAGSACAIRCAQLGLSVVVIDRYAMLGGSATNATVCPMMPTHVAHRGVFAQIEQELRASGEATRDGTTAMLWFAPERLGMVYERLLTGSGGEVLYDAALVDVLDAPGAGSAASAARGTGARALGADGDPDGHPDGATTGARADGANTTGRPDDRAGAGDAGGAARPAPRRLRHLVVMTAQGMVGVEAGVMVDASGDAVLARLAGVPTRSGDEAGANQVCSLRFTMGGIDVDAYRDYCLSLGDEFSPLKSGFFFESAMVAGRGFALEPVFRQGVAEGLLSEGDLRYYQAFSVPGKPGVMAFNCPHIPSLVSNTTARGRSAAIVEAHAAIDRLARFLRAMMPGFSRSFLVGVAPMLGVRESWRIDGVYRLTEQDYARQARFDDGLVRGDWFIDVHSQSKGLFHQKGYQPGDYYEIPYRCFIAPQASNLLVAGRCISTTFLMQASVRIIPTVIDMGDAVGCACALSAASGVPPLELSGAEVRRFADASSPLG</sequence>
<accession>J1H7J9</accession>
<dbReference type="InterPro" id="IPR039650">
    <property type="entry name" value="HdrA-like"/>
</dbReference>
<dbReference type="EMBL" id="AKFS01000232">
    <property type="protein sequence ID" value="EJF41263.1"/>
    <property type="molecule type" value="Genomic_DNA"/>
</dbReference>
<evidence type="ECO:0000256" key="4">
    <source>
        <dbReference type="ARBA" id="ARBA00023004"/>
    </source>
</evidence>
<dbReference type="PRINTS" id="PR00368">
    <property type="entry name" value="FADPNR"/>
</dbReference>
<dbReference type="SUPFAM" id="SSF51905">
    <property type="entry name" value="FAD/NAD(P)-binding domain"/>
    <property type="match status" value="1"/>
</dbReference>
<dbReference type="AlphaFoldDB" id="J1H7J9"/>
<dbReference type="GO" id="GO:0016491">
    <property type="term" value="F:oxidoreductase activity"/>
    <property type="evidence" value="ECO:0007669"/>
    <property type="project" value="UniProtKB-KW"/>
</dbReference>
<gene>
    <name evidence="7" type="ORF">HMPREF1317_2089</name>
</gene>
<evidence type="ECO:0000256" key="2">
    <source>
        <dbReference type="ARBA" id="ARBA00022723"/>
    </source>
</evidence>
<dbReference type="GO" id="GO:0046872">
    <property type="term" value="F:metal ion binding"/>
    <property type="evidence" value="ECO:0007669"/>
    <property type="project" value="UniProtKB-KW"/>
</dbReference>
<reference evidence="7 8" key="1">
    <citation type="submission" date="2012-05" db="EMBL/GenBank/DDBJ databases">
        <authorList>
            <person name="Harkins D.M."/>
            <person name="Madupu R."/>
            <person name="Durkin A.S."/>
            <person name="Torralba M."/>
            <person name="Methe B."/>
            <person name="Sutton G.G."/>
            <person name="Nelson K.E."/>
        </authorList>
    </citation>
    <scope>NUCLEOTIDE SEQUENCE [LARGE SCALE GENOMIC DNA]</scope>
    <source>
        <strain evidence="7 8">F0490</strain>
    </source>
</reference>
<keyword evidence="3" id="KW-0560">Oxidoreductase</keyword>
<organism evidence="7 8">
    <name type="scientific">Schaalia georgiae F0490</name>
    <dbReference type="NCBI Taxonomy" id="1125717"/>
    <lineage>
        <taxon>Bacteria</taxon>
        <taxon>Bacillati</taxon>
        <taxon>Actinomycetota</taxon>
        <taxon>Actinomycetes</taxon>
        <taxon>Actinomycetales</taxon>
        <taxon>Actinomycetaceae</taxon>
        <taxon>Schaalia</taxon>
    </lineage>
</organism>
<dbReference type="Pfam" id="PF12831">
    <property type="entry name" value="FAD_oxidored"/>
    <property type="match status" value="2"/>
</dbReference>
<feature type="compositionally biased region" description="Low complexity" evidence="6">
    <location>
        <begin position="161"/>
        <end position="176"/>
    </location>
</feature>
<evidence type="ECO:0000256" key="5">
    <source>
        <dbReference type="ARBA" id="ARBA00023014"/>
    </source>
</evidence>
<dbReference type="PANTHER" id="PTHR43498:SF1">
    <property type="entry name" value="COB--COM HETERODISULFIDE REDUCTASE IRON-SULFUR SUBUNIT A"/>
    <property type="match status" value="1"/>
</dbReference>
<evidence type="ECO:0000313" key="7">
    <source>
        <dbReference type="EMBL" id="EJF41263.1"/>
    </source>
</evidence>